<protein>
    <submittedName>
        <fullName evidence="1">Uncharacterized protein</fullName>
    </submittedName>
</protein>
<sequence length="702" mass="76570">MFNVFKSSKSVNGSSTTLSLPGTGSPGAFDLPDNLKQVVRGLHKTPPETLPDKTADYHEVQVFLYQLLTVQEYKVAKFWPQWVLETVAQWKGTGADFLALDRKALEKLCPLDQGHVRLAPRQATESFPPPECRERIGMAIATRVAELKRKEEQRDKVRKEWEQTQVDGSALRRLYEGRTRGMVPTNTTDFNSSNPDDRPVSTARSLRSAKSARFTSFTHNFRVPGAYPRSSQPNLHSASVSTSMQGFRLNSIGQLSSGGTGSGSGGGSGWSNSTDPPTPPVRPASLVHSSSRSTLRPRHLAPSIRSQPSTSSMHPSRVVTPKLMRHVLPTEHKHSPSAAQQARNMPYQQQLSNGSISTAYLPAPSVSSRDTISRYGSQSCISPAPPSVHCAAGHGPRGSLYSSPSVVYTAAGFGSQGWQSPQPSSYYSLECPPNGYPAQCPHHPAMDPRIFSTAMDPCTLYSAGFNLSGYFPPPDQIPLPSSVPSRFPSRSISCQSTTDMRRPSLDQMFPSSSSTSMGSMRQFMQQPNLPTPSLASSKARSVNSSIRALQYVPEDAPLPPMSTTSSSSRRAHWPSGNKTPTVSAFTGPNRSATNFAVDQRALAQGEYVAFKATPCRARDQFSEARQKRLESVAPDIFGKLDQRQGPVMRLQSYDGQNMPTLVERIEQRELLDGKRQAGSVGANGLYSDPMRTNSKMFRGMGG</sequence>
<keyword evidence="2" id="KW-1185">Reference proteome</keyword>
<name>A0ACB6Q9E3_9PLEO</name>
<dbReference type="Proteomes" id="UP000799755">
    <property type="component" value="Unassembled WGS sequence"/>
</dbReference>
<proteinExistence type="predicted"/>
<comment type="caution">
    <text evidence="1">The sequence shown here is derived from an EMBL/GenBank/DDBJ whole genome shotgun (WGS) entry which is preliminary data.</text>
</comment>
<gene>
    <name evidence="1" type="ORF">BDR25DRAFT_319900</name>
</gene>
<evidence type="ECO:0000313" key="2">
    <source>
        <dbReference type="Proteomes" id="UP000799755"/>
    </source>
</evidence>
<accession>A0ACB6Q9E3</accession>
<dbReference type="EMBL" id="MU003549">
    <property type="protein sequence ID" value="KAF2463524.1"/>
    <property type="molecule type" value="Genomic_DNA"/>
</dbReference>
<evidence type="ECO:0000313" key="1">
    <source>
        <dbReference type="EMBL" id="KAF2463524.1"/>
    </source>
</evidence>
<reference evidence="1" key="1">
    <citation type="journal article" date="2020" name="Stud. Mycol.">
        <title>101 Dothideomycetes genomes: a test case for predicting lifestyles and emergence of pathogens.</title>
        <authorList>
            <person name="Haridas S."/>
            <person name="Albert R."/>
            <person name="Binder M."/>
            <person name="Bloem J."/>
            <person name="Labutti K."/>
            <person name="Salamov A."/>
            <person name="Andreopoulos B."/>
            <person name="Baker S."/>
            <person name="Barry K."/>
            <person name="Bills G."/>
            <person name="Bluhm B."/>
            <person name="Cannon C."/>
            <person name="Castanera R."/>
            <person name="Culley D."/>
            <person name="Daum C."/>
            <person name="Ezra D."/>
            <person name="Gonzalez J."/>
            <person name="Henrissat B."/>
            <person name="Kuo A."/>
            <person name="Liang C."/>
            <person name="Lipzen A."/>
            <person name="Lutzoni F."/>
            <person name="Magnuson J."/>
            <person name="Mondo S."/>
            <person name="Nolan M."/>
            <person name="Ohm R."/>
            <person name="Pangilinan J."/>
            <person name="Park H.-J."/>
            <person name="Ramirez L."/>
            <person name="Alfaro M."/>
            <person name="Sun H."/>
            <person name="Tritt A."/>
            <person name="Yoshinaga Y."/>
            <person name="Zwiers L.-H."/>
            <person name="Turgeon B."/>
            <person name="Goodwin S."/>
            <person name="Spatafora J."/>
            <person name="Crous P."/>
            <person name="Grigoriev I."/>
        </authorList>
    </citation>
    <scope>NUCLEOTIDE SEQUENCE</scope>
    <source>
        <strain evidence="1">ATCC 200398</strain>
    </source>
</reference>
<organism evidence="1 2">
    <name type="scientific">Lindgomyces ingoldianus</name>
    <dbReference type="NCBI Taxonomy" id="673940"/>
    <lineage>
        <taxon>Eukaryota</taxon>
        <taxon>Fungi</taxon>
        <taxon>Dikarya</taxon>
        <taxon>Ascomycota</taxon>
        <taxon>Pezizomycotina</taxon>
        <taxon>Dothideomycetes</taxon>
        <taxon>Pleosporomycetidae</taxon>
        <taxon>Pleosporales</taxon>
        <taxon>Lindgomycetaceae</taxon>
        <taxon>Lindgomyces</taxon>
    </lineage>
</organism>